<protein>
    <submittedName>
        <fullName evidence="1">Uncharacterized protein</fullName>
    </submittedName>
</protein>
<reference evidence="1" key="1">
    <citation type="submission" date="2015-04" db="EMBL/GenBank/DDBJ databases">
        <title>The genome sequence of the plant pathogenic Rhizarian Plasmodiophora brassicae reveals insights in its biotrophic life cycle and the origin of chitin synthesis.</title>
        <authorList>
            <person name="Schwelm A."/>
            <person name="Fogelqvist J."/>
            <person name="Knaust A."/>
            <person name="Julke S."/>
            <person name="Lilja T."/>
            <person name="Dhandapani V."/>
            <person name="Bonilla-Rosso G."/>
            <person name="Karlsson M."/>
            <person name="Shevchenko A."/>
            <person name="Choi S.R."/>
            <person name="Kim H.G."/>
            <person name="Park J.Y."/>
            <person name="Lim Y.P."/>
            <person name="Ludwig-Muller J."/>
            <person name="Dixelius C."/>
        </authorList>
    </citation>
    <scope>NUCLEOTIDE SEQUENCE</scope>
    <source>
        <tissue evidence="1">Potato root galls</tissue>
    </source>
</reference>
<feature type="non-terminal residue" evidence="1">
    <location>
        <position position="214"/>
    </location>
</feature>
<dbReference type="AlphaFoldDB" id="A0A0H5QZZ8"/>
<accession>A0A0H5QZZ8</accession>
<proteinExistence type="predicted"/>
<dbReference type="EMBL" id="HACM01007038">
    <property type="protein sequence ID" value="CRZ07480.1"/>
    <property type="molecule type" value="Transcribed_RNA"/>
</dbReference>
<sequence length="214" mass="24769">KNERLEHRLGNQTTEIYLRNQALKNNLGNWITTPHLSNMTCELARGNWITEIHWNNQTIEFNRRNITTKYHRREETLEHGISNWSGYVEQHTIEETMEQTMCTLKNNGKKQMLDYNDKSTLKSQFGIWTKSLNNGTVFIYIKKQTIILNIKKQTHQIWVAAKHSKSTGGNSKELHQSCMVEIANTKYVFRDVIGIGNCAFEAIRASGAIPNMTV</sequence>
<feature type="non-terminal residue" evidence="1">
    <location>
        <position position="1"/>
    </location>
</feature>
<evidence type="ECO:0000313" key="1">
    <source>
        <dbReference type="EMBL" id="CRZ07480.1"/>
    </source>
</evidence>
<name>A0A0H5QZZ8_9EUKA</name>
<organism evidence="1">
    <name type="scientific">Spongospora subterranea</name>
    <dbReference type="NCBI Taxonomy" id="70186"/>
    <lineage>
        <taxon>Eukaryota</taxon>
        <taxon>Sar</taxon>
        <taxon>Rhizaria</taxon>
        <taxon>Endomyxa</taxon>
        <taxon>Phytomyxea</taxon>
        <taxon>Plasmodiophorida</taxon>
        <taxon>Plasmodiophoridae</taxon>
        <taxon>Spongospora</taxon>
    </lineage>
</organism>